<protein>
    <submittedName>
        <fullName evidence="2">LysR substrate binding domain-containing protein</fullName>
    </submittedName>
</protein>
<accession>A0A1G6QM09</accession>
<gene>
    <name evidence="2" type="ORF">SAMN05421663_105141</name>
</gene>
<sequence length="127" mass="14894">MVASSKPISIDALPELPMISYKTDTKLKNMIDKWWYEHFTAAPQVIMEVDRADTCLDMISNNLGFSILPGLVVRNHSEVYKLPIQDKEGNKITRNSWMFSKLERHEQFFALRQFTDYVESYMQDKKV</sequence>
<keyword evidence="3" id="KW-1185">Reference proteome</keyword>
<dbReference type="STRING" id="361279.SAMN05421663_105141"/>
<dbReference type="SUPFAM" id="SSF53850">
    <property type="entry name" value="Periplasmic binding protein-like II"/>
    <property type="match status" value="1"/>
</dbReference>
<reference evidence="3" key="1">
    <citation type="submission" date="2016-10" db="EMBL/GenBank/DDBJ databases">
        <authorList>
            <person name="Varghese N."/>
            <person name="Submissions S."/>
        </authorList>
    </citation>
    <scope>NUCLEOTIDE SEQUENCE [LARGE SCALE GENOMIC DNA]</scope>
    <source>
        <strain evidence="3">DSM 21620</strain>
    </source>
</reference>
<name>A0A1G6QM09_9BACI</name>
<dbReference type="Gene3D" id="3.40.190.290">
    <property type="match status" value="1"/>
</dbReference>
<evidence type="ECO:0000259" key="1">
    <source>
        <dbReference type="Pfam" id="PF03466"/>
    </source>
</evidence>
<organism evidence="2 3">
    <name type="scientific">Terribacillus halophilus</name>
    <dbReference type="NCBI Taxonomy" id="361279"/>
    <lineage>
        <taxon>Bacteria</taxon>
        <taxon>Bacillati</taxon>
        <taxon>Bacillota</taxon>
        <taxon>Bacilli</taxon>
        <taxon>Bacillales</taxon>
        <taxon>Bacillaceae</taxon>
        <taxon>Terribacillus</taxon>
    </lineage>
</organism>
<dbReference type="Proteomes" id="UP000198666">
    <property type="component" value="Unassembled WGS sequence"/>
</dbReference>
<evidence type="ECO:0000313" key="2">
    <source>
        <dbReference type="EMBL" id="SDC93442.1"/>
    </source>
</evidence>
<dbReference type="AlphaFoldDB" id="A0A1G6QM09"/>
<dbReference type="InterPro" id="IPR005119">
    <property type="entry name" value="LysR_subst-bd"/>
</dbReference>
<dbReference type="CDD" id="cd05466">
    <property type="entry name" value="PBP2_LTTR_substrate"/>
    <property type="match status" value="1"/>
</dbReference>
<feature type="domain" description="LysR substrate-binding" evidence="1">
    <location>
        <begin position="3"/>
        <end position="120"/>
    </location>
</feature>
<dbReference type="EMBL" id="FMZB01000005">
    <property type="protein sequence ID" value="SDC93442.1"/>
    <property type="molecule type" value="Genomic_DNA"/>
</dbReference>
<proteinExistence type="predicted"/>
<evidence type="ECO:0000313" key="3">
    <source>
        <dbReference type="Proteomes" id="UP000198666"/>
    </source>
</evidence>
<dbReference type="Pfam" id="PF03466">
    <property type="entry name" value="LysR_substrate"/>
    <property type="match status" value="1"/>
</dbReference>